<dbReference type="Proteomes" id="UP000014540">
    <property type="component" value="Unassembled WGS sequence"/>
</dbReference>
<sequence>MTDFDKKSIKLYRNEQPNSLFKSKNKPFGILKNEGLLFFNQLRVH</sequence>
<evidence type="ECO:0000313" key="2">
    <source>
        <dbReference type="Proteomes" id="UP000014540"/>
    </source>
</evidence>
<proteinExistence type="predicted"/>
<reference evidence="1" key="1">
    <citation type="submission" date="2013-04" db="EMBL/GenBank/DDBJ databases">
        <authorList>
            <person name="Harkins D.M."/>
            <person name="Durkin A.S."/>
            <person name="Selengut J.D."/>
            <person name="Sanka R."/>
            <person name="DePew J."/>
            <person name="Purushe J."/>
            <person name="Ahmed A."/>
            <person name="van der Linden H."/>
            <person name="Goris M.G.A."/>
            <person name="Hartskeerl R.A."/>
            <person name="Vinetz J.M."/>
            <person name="Sutton G.G."/>
            <person name="Nelson W.C."/>
            <person name="Fouts D.E."/>
        </authorList>
    </citation>
    <scope>NUCLEOTIDE SEQUENCE [LARGE SCALE GENOMIC DNA]</scope>
    <source>
        <strain evidence="1">BUT 6</strain>
    </source>
</reference>
<dbReference type="STRING" id="1193011.LEP1GSC058_1989"/>
<gene>
    <name evidence="1" type="ORF">LEP1GSC058_1989</name>
</gene>
<name>S3W4X6_9LEPT</name>
<dbReference type="EMBL" id="AKWZ02000003">
    <property type="protein sequence ID" value="EPG75317.1"/>
    <property type="molecule type" value="Genomic_DNA"/>
</dbReference>
<organism evidence="1 2">
    <name type="scientific">Leptospira fainei serovar Hurstbridge str. BUT 6</name>
    <dbReference type="NCBI Taxonomy" id="1193011"/>
    <lineage>
        <taxon>Bacteria</taxon>
        <taxon>Pseudomonadati</taxon>
        <taxon>Spirochaetota</taxon>
        <taxon>Spirochaetia</taxon>
        <taxon>Leptospirales</taxon>
        <taxon>Leptospiraceae</taxon>
        <taxon>Leptospira</taxon>
    </lineage>
</organism>
<evidence type="ECO:0000313" key="1">
    <source>
        <dbReference type="EMBL" id="EPG75317.1"/>
    </source>
</evidence>
<keyword evidence="2" id="KW-1185">Reference proteome</keyword>
<dbReference type="AlphaFoldDB" id="S3W4X6"/>
<accession>S3W4X6</accession>
<protein>
    <submittedName>
        <fullName evidence="1">Uncharacterized protein</fullName>
    </submittedName>
</protein>
<comment type="caution">
    <text evidence="1">The sequence shown here is derived from an EMBL/GenBank/DDBJ whole genome shotgun (WGS) entry which is preliminary data.</text>
</comment>